<organism evidence="2 3">
    <name type="scientific">Paraglomus brasilianum</name>
    <dbReference type="NCBI Taxonomy" id="144538"/>
    <lineage>
        <taxon>Eukaryota</taxon>
        <taxon>Fungi</taxon>
        <taxon>Fungi incertae sedis</taxon>
        <taxon>Mucoromycota</taxon>
        <taxon>Glomeromycotina</taxon>
        <taxon>Glomeromycetes</taxon>
        <taxon>Paraglomerales</taxon>
        <taxon>Paraglomeraceae</taxon>
        <taxon>Paraglomus</taxon>
    </lineage>
</organism>
<comment type="caution">
    <text evidence="2">The sequence shown here is derived from an EMBL/GenBank/DDBJ whole genome shotgun (WGS) entry which is preliminary data.</text>
</comment>
<keyword evidence="3" id="KW-1185">Reference proteome</keyword>
<dbReference type="AlphaFoldDB" id="A0A9N8YZA6"/>
<proteinExistence type="predicted"/>
<name>A0A9N8YZA6_9GLOM</name>
<feature type="compositionally biased region" description="Polar residues" evidence="1">
    <location>
        <begin position="87"/>
        <end position="105"/>
    </location>
</feature>
<evidence type="ECO:0000313" key="3">
    <source>
        <dbReference type="Proteomes" id="UP000789739"/>
    </source>
</evidence>
<protein>
    <submittedName>
        <fullName evidence="2">5360_t:CDS:1</fullName>
    </submittedName>
</protein>
<reference evidence="2" key="1">
    <citation type="submission" date="2021-06" db="EMBL/GenBank/DDBJ databases">
        <authorList>
            <person name="Kallberg Y."/>
            <person name="Tangrot J."/>
            <person name="Rosling A."/>
        </authorList>
    </citation>
    <scope>NUCLEOTIDE SEQUENCE</scope>
    <source>
        <strain evidence="2">BR232B</strain>
    </source>
</reference>
<sequence length="159" mass="17439">MSTELEQALADVIHKNPHLYAALHTSLSQSSTSDNSSPSSKKAESDSMPSRSSTVDDDISKLIKAHINQTEESIKQNKMVQEEGNKHTGTAISDSFKSPTSNNPELQEKQKQEIDEEIDIESPKPCKNHPASVRCFRCLVGSRGKKVKRVGGNVFGFAN</sequence>
<accession>A0A9N8YZA6</accession>
<gene>
    <name evidence="2" type="ORF">PBRASI_LOCUS657</name>
</gene>
<feature type="compositionally biased region" description="Basic and acidic residues" evidence="1">
    <location>
        <begin position="72"/>
        <end position="86"/>
    </location>
</feature>
<dbReference type="OrthoDB" id="2445552at2759"/>
<evidence type="ECO:0000313" key="2">
    <source>
        <dbReference type="EMBL" id="CAG8462438.1"/>
    </source>
</evidence>
<dbReference type="Proteomes" id="UP000789739">
    <property type="component" value="Unassembled WGS sequence"/>
</dbReference>
<feature type="region of interest" description="Disordered" evidence="1">
    <location>
        <begin position="24"/>
        <end position="115"/>
    </location>
</feature>
<feature type="compositionally biased region" description="Low complexity" evidence="1">
    <location>
        <begin position="26"/>
        <end position="40"/>
    </location>
</feature>
<dbReference type="EMBL" id="CAJVPI010000034">
    <property type="protein sequence ID" value="CAG8462438.1"/>
    <property type="molecule type" value="Genomic_DNA"/>
</dbReference>
<evidence type="ECO:0000256" key="1">
    <source>
        <dbReference type="SAM" id="MobiDB-lite"/>
    </source>
</evidence>